<protein>
    <recommendedName>
        <fullName evidence="2">BIG2 domain-containing protein</fullName>
    </recommendedName>
</protein>
<dbReference type="PANTHER" id="PTHR31339">
    <property type="entry name" value="PECTIN LYASE-RELATED"/>
    <property type="match status" value="1"/>
</dbReference>
<dbReference type="InterPro" id="IPR012334">
    <property type="entry name" value="Pectin_lyas_fold"/>
</dbReference>
<keyword evidence="1" id="KW-0472">Membrane</keyword>
<keyword evidence="4" id="KW-1185">Reference proteome</keyword>
<reference evidence="3 4" key="1">
    <citation type="submission" date="2021-03" db="EMBL/GenBank/DDBJ databases">
        <title>Antimicrobial resistance genes in bacteria isolated from Japanese honey, and their potential for conferring macrolide and lincosamide resistance in the American foulbrood pathogen Paenibacillus larvae.</title>
        <authorList>
            <person name="Okamoto M."/>
            <person name="Kumagai M."/>
            <person name="Kanamori H."/>
            <person name="Takamatsu D."/>
        </authorList>
    </citation>
    <scope>NUCLEOTIDE SEQUENCE [LARGE SCALE GENOMIC DNA]</scope>
    <source>
        <strain evidence="3 4">J1TS3</strain>
    </source>
</reference>
<sequence>MSLFSRYAIFIILLLSAFFAIAIFLFVGNQKEKPKAVPVSISLNKAIYDLKMKEREVTFALAVYSDGTKKNISKLGTYTTTDKKVATIDSSGVITGVGPGSVKITVLFEGLSETFSVSVSEKRRTVNVKDYGAHGDGIHDDTNSFQEAIDDLAVKGGGDIFIPSGTYILHPIFLKPKVNLVGQSRDHVILKLSNEAPDGYTRLITMDNNTKIQSITCDGNYQSHPNGTEHMHCIFAFDKNNLVIENNRLMNSVGDGISISGSKETSEYVTVSNNILLENQRSQVVIEQANHLFIFNNTITSETGRPGIHFEPWEEIQFFDAVIKSNKIVTNSSEYCILLAGSDSGMARKSHPGYFFHGVVFANNVVNGPECSLLVMDTSGTAIYDNKLFVSDIFVWRRNKDLSIHNNLIQGVSGIRIEGGENGRLVSNGTRIFENTITTAADGINIMAGAQNTYIFNNQFNGMDKGTGIHLFASDSIVNTTISNNTFSNYIDGIKTSSIKNVPMSGLTVAYNTFTANSGYALSLQGENSNVKMVSNDIMDTSGMFILIESHMSIKNVLIKDNVITGGKRGIYQSENGKGSMKHLTISNNLIKYITDGNNAHPTGAAIELSSGSRLVKDVMIKENSLIGNEVNEIRVPESLLSSVKENKIN</sequence>
<dbReference type="InterPro" id="IPR011050">
    <property type="entry name" value="Pectin_lyase_fold/virulence"/>
</dbReference>
<feature type="transmembrane region" description="Helical" evidence="1">
    <location>
        <begin position="7"/>
        <end position="27"/>
    </location>
</feature>
<keyword evidence="1" id="KW-1133">Transmembrane helix</keyword>
<dbReference type="InterPro" id="IPR039448">
    <property type="entry name" value="Beta_helix"/>
</dbReference>
<name>A0ABQ4K6X7_9BACI</name>
<dbReference type="Gene3D" id="2.60.40.1080">
    <property type="match status" value="1"/>
</dbReference>
<accession>A0ABQ4K6X7</accession>
<evidence type="ECO:0000256" key="1">
    <source>
        <dbReference type="SAM" id="Phobius"/>
    </source>
</evidence>
<keyword evidence="1" id="KW-0812">Transmembrane</keyword>
<feature type="domain" description="BIG2" evidence="2">
    <location>
        <begin position="37"/>
        <end position="118"/>
    </location>
</feature>
<dbReference type="SMART" id="SM00710">
    <property type="entry name" value="PbH1"/>
    <property type="match status" value="11"/>
</dbReference>
<dbReference type="InterPro" id="IPR006626">
    <property type="entry name" value="PbH1"/>
</dbReference>
<evidence type="ECO:0000313" key="4">
    <source>
        <dbReference type="Proteomes" id="UP000680279"/>
    </source>
</evidence>
<evidence type="ECO:0000313" key="3">
    <source>
        <dbReference type="EMBL" id="GIN20942.1"/>
    </source>
</evidence>
<evidence type="ECO:0000259" key="2">
    <source>
        <dbReference type="SMART" id="SM00635"/>
    </source>
</evidence>
<dbReference type="InterPro" id="IPR024535">
    <property type="entry name" value="RHGA/B-epi-like_pectate_lyase"/>
</dbReference>
<organism evidence="3 4">
    <name type="scientific">Siminovitchia fordii</name>
    <dbReference type="NCBI Taxonomy" id="254759"/>
    <lineage>
        <taxon>Bacteria</taxon>
        <taxon>Bacillati</taxon>
        <taxon>Bacillota</taxon>
        <taxon>Bacilli</taxon>
        <taxon>Bacillales</taxon>
        <taxon>Bacillaceae</taxon>
        <taxon>Siminovitchia</taxon>
    </lineage>
</organism>
<dbReference type="Pfam" id="PF02368">
    <property type="entry name" value="Big_2"/>
    <property type="match status" value="1"/>
</dbReference>
<dbReference type="Proteomes" id="UP000680279">
    <property type="component" value="Unassembled WGS sequence"/>
</dbReference>
<dbReference type="EMBL" id="BOQT01000006">
    <property type="protein sequence ID" value="GIN20942.1"/>
    <property type="molecule type" value="Genomic_DNA"/>
</dbReference>
<dbReference type="Pfam" id="PF12708">
    <property type="entry name" value="Pect-lyase_RHGA_epim"/>
    <property type="match status" value="1"/>
</dbReference>
<dbReference type="SMART" id="SM00635">
    <property type="entry name" value="BID_2"/>
    <property type="match status" value="1"/>
</dbReference>
<dbReference type="InterPro" id="IPR003343">
    <property type="entry name" value="Big_2"/>
</dbReference>
<dbReference type="RefSeq" id="WP_018706050.1">
    <property type="nucleotide sequence ID" value="NZ_BOQT01000006.1"/>
</dbReference>
<dbReference type="SUPFAM" id="SSF51126">
    <property type="entry name" value="Pectin lyase-like"/>
    <property type="match status" value="2"/>
</dbReference>
<dbReference type="InterPro" id="IPR008964">
    <property type="entry name" value="Invasin/intimin_cell_adhesion"/>
</dbReference>
<dbReference type="InterPro" id="IPR051801">
    <property type="entry name" value="GH28_Enzymes"/>
</dbReference>
<comment type="caution">
    <text evidence="3">The sequence shown here is derived from an EMBL/GenBank/DDBJ whole genome shotgun (WGS) entry which is preliminary data.</text>
</comment>
<dbReference type="SUPFAM" id="SSF49373">
    <property type="entry name" value="Invasin/intimin cell-adhesion fragments"/>
    <property type="match status" value="1"/>
</dbReference>
<dbReference type="Gene3D" id="2.160.20.10">
    <property type="entry name" value="Single-stranded right-handed beta-helix, Pectin lyase-like"/>
    <property type="match status" value="2"/>
</dbReference>
<gene>
    <name evidence="3" type="ORF">J1TS3_20760</name>
</gene>
<proteinExistence type="predicted"/>
<dbReference type="Pfam" id="PF13229">
    <property type="entry name" value="Beta_helix"/>
    <property type="match status" value="1"/>
</dbReference>